<dbReference type="RefSeq" id="WP_002268348.1">
    <property type="nucleotide sequence ID" value="NC_004350.2"/>
</dbReference>
<dbReference type="STRING" id="210007.SMU_200c"/>
<dbReference type="KEGG" id="smu:SMU_200c"/>
<keyword evidence="1" id="KW-1133">Transmembrane helix</keyword>
<evidence type="ECO:0000256" key="1">
    <source>
        <dbReference type="SAM" id="Phobius"/>
    </source>
</evidence>
<protein>
    <submittedName>
        <fullName evidence="2">Uncharacterized protein</fullName>
    </submittedName>
</protein>
<name>Q8DW74_STRMU</name>
<dbReference type="HOGENOM" id="CLU_2669562_0_0_9"/>
<keyword evidence="3" id="KW-1185">Reference proteome</keyword>
<sequence length="75" mass="8148">MDTLFGQIARHWLVYIIAGIAFWLGGSGLVRGAVGKIIVAIAAGIFLGSFVLGPDLFFQKGQEAIRWMLNNVHFG</sequence>
<dbReference type="PATRIC" id="fig|210007.7.peg.172"/>
<proteinExistence type="predicted"/>
<keyword evidence="1" id="KW-0472">Membrane</keyword>
<dbReference type="EMBL" id="AE014133">
    <property type="protein sequence ID" value="AAN57973.1"/>
    <property type="molecule type" value="Genomic_DNA"/>
</dbReference>
<gene>
    <name evidence="2" type="ordered locus">SMU_200c</name>
</gene>
<dbReference type="AlphaFoldDB" id="Q8DW74"/>
<reference evidence="2 3" key="1">
    <citation type="journal article" date="2002" name="Proc. Natl. Acad. Sci. U.S.A.">
        <title>Genome sequence of Streptococcus mutans UA159, a cariogenic dental pathogen.</title>
        <authorList>
            <person name="Ajdic D."/>
            <person name="McShan W.M."/>
            <person name="McLaughlin R.E."/>
            <person name="Savic G."/>
            <person name="Chang J."/>
            <person name="Carson M.B."/>
            <person name="Primeaux C."/>
            <person name="Tian R."/>
            <person name="Kenton S."/>
            <person name="Jia H."/>
            <person name="Lin S."/>
            <person name="Qian Y."/>
            <person name="Li S."/>
            <person name="Zhu H."/>
            <person name="Najar F."/>
            <person name="Lai H."/>
            <person name="White J."/>
            <person name="Roe B.A."/>
            <person name="Ferretti J.J."/>
        </authorList>
    </citation>
    <scope>NUCLEOTIDE SEQUENCE [LARGE SCALE GENOMIC DNA]</scope>
    <source>
        <strain evidence="3">ATCC 700610 / UA159</strain>
    </source>
</reference>
<evidence type="ECO:0000313" key="3">
    <source>
        <dbReference type="Proteomes" id="UP000002512"/>
    </source>
</evidence>
<organism evidence="2 3">
    <name type="scientific">Streptococcus mutans serotype c (strain ATCC 700610 / UA159)</name>
    <dbReference type="NCBI Taxonomy" id="210007"/>
    <lineage>
        <taxon>Bacteria</taxon>
        <taxon>Bacillati</taxon>
        <taxon>Bacillota</taxon>
        <taxon>Bacilli</taxon>
        <taxon>Lactobacillales</taxon>
        <taxon>Streptococcaceae</taxon>
        <taxon>Streptococcus</taxon>
    </lineage>
</organism>
<feature type="transmembrane region" description="Helical" evidence="1">
    <location>
        <begin position="12"/>
        <end position="31"/>
    </location>
</feature>
<dbReference type="Proteomes" id="UP000002512">
    <property type="component" value="Chromosome"/>
</dbReference>
<dbReference type="NCBIfam" id="NF040686">
    <property type="entry name" value="TcpD_dom"/>
    <property type="match status" value="1"/>
</dbReference>
<evidence type="ECO:0000313" key="2">
    <source>
        <dbReference type="EMBL" id="AAN57973.1"/>
    </source>
</evidence>
<dbReference type="InterPro" id="IPR049746">
    <property type="entry name" value="TcpD-like_C"/>
</dbReference>
<keyword evidence="1" id="KW-0812">Transmembrane</keyword>
<feature type="transmembrane region" description="Helical" evidence="1">
    <location>
        <begin position="37"/>
        <end position="58"/>
    </location>
</feature>
<accession>Q8DW74</accession>